<dbReference type="EMBL" id="CP070969">
    <property type="protein sequence ID" value="QSF46194.1"/>
    <property type="molecule type" value="Genomic_DNA"/>
</dbReference>
<gene>
    <name evidence="2" type="ORF">JRJ22_06170</name>
</gene>
<name>A0ABX7LDJ4_9BACL</name>
<evidence type="ECO:0000256" key="1">
    <source>
        <dbReference type="SAM" id="Phobius"/>
    </source>
</evidence>
<dbReference type="RefSeq" id="WP_206103688.1">
    <property type="nucleotide sequence ID" value="NZ_CP070969.1"/>
</dbReference>
<keyword evidence="1" id="KW-0472">Membrane</keyword>
<reference evidence="2 3" key="1">
    <citation type="submission" date="2021-02" db="EMBL/GenBank/DDBJ databases">
        <title>Paenibacillus tianjinensis sp. nov.</title>
        <authorList>
            <person name="Liu H."/>
        </authorList>
    </citation>
    <scope>NUCLEOTIDE SEQUENCE [LARGE SCALE GENOMIC DNA]</scope>
    <source>
        <strain evidence="2 3">TB2019</strain>
    </source>
</reference>
<feature type="transmembrane region" description="Helical" evidence="1">
    <location>
        <begin position="477"/>
        <end position="496"/>
    </location>
</feature>
<protein>
    <recommendedName>
        <fullName evidence="4">ApeA N-terminal domain-containing protein</fullName>
    </recommendedName>
</protein>
<keyword evidence="3" id="KW-1185">Reference proteome</keyword>
<keyword evidence="1" id="KW-0812">Transmembrane</keyword>
<dbReference type="Proteomes" id="UP000663452">
    <property type="component" value="Chromosome"/>
</dbReference>
<keyword evidence="1" id="KW-1133">Transmembrane helix</keyword>
<accession>A0ABX7LDJ4</accession>
<evidence type="ECO:0008006" key="4">
    <source>
        <dbReference type="Google" id="ProtNLM"/>
    </source>
</evidence>
<evidence type="ECO:0000313" key="2">
    <source>
        <dbReference type="EMBL" id="QSF46194.1"/>
    </source>
</evidence>
<organism evidence="2 3">
    <name type="scientific">Paenibacillus tianjinensis</name>
    <dbReference type="NCBI Taxonomy" id="2810347"/>
    <lineage>
        <taxon>Bacteria</taxon>
        <taxon>Bacillati</taxon>
        <taxon>Bacillota</taxon>
        <taxon>Bacilli</taxon>
        <taxon>Bacillales</taxon>
        <taxon>Paenibacillaceae</taxon>
        <taxon>Paenibacillus</taxon>
    </lineage>
</organism>
<evidence type="ECO:0000313" key="3">
    <source>
        <dbReference type="Proteomes" id="UP000663452"/>
    </source>
</evidence>
<proteinExistence type="predicted"/>
<sequence length="515" mass="61390">MKFYGIKREKLIERIQYEKAKAITFLKPFLEINKENRDSKKEWYNRIFKNQNRFRLDISNSIPLGGYFVPVSVITFELIAKEDIKRLKNGIERLIIKNTSHKFMGGMRSWKDMIDSIDNLFNENLFSNNTWLECGRFDFDQNKTISRQIDYFDLKLINFSTSYVAVEIHIYLTEDRKKQVENIVNQNYREERGVVFEHFSRNAKARGAKRSITVQRYNNSFLKSELLSDLMIETKWYLYDELSKFIPFILHNKGIIPPSLNLYKTNLVLSQEEDMEFWDSIGGSWFKGQTLSSSETIFFEPNLSAKPRELQRNDILIVINEDTYSKKEGYYSFDFQATIEMSEKTTNLLKLIIVKTLNGFFISLGAEYRNNVNKIRMKKRFLKRLLKLRFQFESDFVLFKRIKSEVDWEKEKVDSEGIFPDDTDESKIQKYHRVITEFPLVIQERIEKVRLDIENILEQKLTITGHINDYINLYKNYRLNVTMLLIAGATFIFVLYPEWAKKLVLQINNMFQFLF</sequence>